<dbReference type="PROSITE" id="PS01314">
    <property type="entry name" value="UPF0047"/>
    <property type="match status" value="1"/>
</dbReference>
<dbReference type="NCBIfam" id="TIGR00149">
    <property type="entry name" value="TIGR00149_YjbQ"/>
    <property type="match status" value="1"/>
</dbReference>
<dbReference type="Gene3D" id="2.60.120.460">
    <property type="entry name" value="YjbQ-like"/>
    <property type="match status" value="1"/>
</dbReference>
<dbReference type="InterPro" id="IPR035917">
    <property type="entry name" value="YjbQ-like_sf"/>
</dbReference>
<dbReference type="SUPFAM" id="SSF111038">
    <property type="entry name" value="YjbQ-like"/>
    <property type="match status" value="1"/>
</dbReference>
<dbReference type="EMBL" id="JAEPRD010000003">
    <property type="protein sequence ID" value="KAG2213428.1"/>
    <property type="molecule type" value="Genomic_DNA"/>
</dbReference>
<comment type="caution">
    <text evidence="3">The sequence shown here is derived from an EMBL/GenBank/DDBJ whole genome shotgun (WGS) entry which is preliminary data.</text>
</comment>
<dbReference type="PANTHER" id="PTHR30615:SF8">
    <property type="entry name" value="UPF0047 PROTEIN C4A8.02C"/>
    <property type="match status" value="1"/>
</dbReference>
<evidence type="ECO:0000313" key="4">
    <source>
        <dbReference type="Proteomes" id="UP000603453"/>
    </source>
</evidence>
<accession>A0A8H7VEE0</accession>
<proteinExistence type="inferred from homology"/>
<dbReference type="AlphaFoldDB" id="A0A8H7VEE0"/>
<feature type="region of interest" description="Disordered" evidence="2">
    <location>
        <begin position="140"/>
        <end position="170"/>
    </location>
</feature>
<dbReference type="Proteomes" id="UP000603453">
    <property type="component" value="Unassembled WGS sequence"/>
</dbReference>
<dbReference type="OrthoDB" id="2290051at2759"/>
<feature type="region of interest" description="Disordered" evidence="2">
    <location>
        <begin position="110"/>
        <end position="129"/>
    </location>
</feature>
<evidence type="ECO:0000256" key="1">
    <source>
        <dbReference type="ARBA" id="ARBA00005534"/>
    </source>
</evidence>
<dbReference type="Pfam" id="PF01894">
    <property type="entry name" value="YjbQ"/>
    <property type="match status" value="1"/>
</dbReference>
<evidence type="ECO:0000313" key="3">
    <source>
        <dbReference type="EMBL" id="KAG2213428.1"/>
    </source>
</evidence>
<dbReference type="PANTHER" id="PTHR30615">
    <property type="entry name" value="UNCHARACTERIZED PROTEIN YJBQ-RELATED"/>
    <property type="match status" value="1"/>
</dbReference>
<dbReference type="InterPro" id="IPR001602">
    <property type="entry name" value="UPF0047_YjbQ-like"/>
</dbReference>
<feature type="compositionally biased region" description="Polar residues" evidence="2">
    <location>
        <begin position="141"/>
        <end position="170"/>
    </location>
</feature>
<evidence type="ECO:0000256" key="2">
    <source>
        <dbReference type="SAM" id="MobiDB-lite"/>
    </source>
</evidence>
<name>A0A8H7VEE0_9FUNG</name>
<reference evidence="3" key="1">
    <citation type="submission" date="2020-12" db="EMBL/GenBank/DDBJ databases">
        <title>Metabolic potential, ecology and presence of endohyphal bacteria is reflected in genomic diversity of Mucoromycotina.</title>
        <authorList>
            <person name="Muszewska A."/>
            <person name="Okrasinska A."/>
            <person name="Steczkiewicz K."/>
            <person name="Drgas O."/>
            <person name="Orlowska M."/>
            <person name="Perlinska-Lenart U."/>
            <person name="Aleksandrzak-Piekarczyk T."/>
            <person name="Szatraj K."/>
            <person name="Zielenkiewicz U."/>
            <person name="Pilsyk S."/>
            <person name="Malc E."/>
            <person name="Mieczkowski P."/>
            <person name="Kruszewska J.S."/>
            <person name="Biernat P."/>
            <person name="Pawlowska J."/>
        </authorList>
    </citation>
    <scope>NUCLEOTIDE SEQUENCE</scope>
    <source>
        <strain evidence="3">WA0000017839</strain>
    </source>
</reference>
<comment type="similarity">
    <text evidence="1">Belongs to the UPF0047 family.</text>
</comment>
<sequence length="617" mass="70057">MSDISKSMADYLETPGRVTLKAYVDANQSCVNAYIRQFDNATDATKNLQKKFQAAFRSKHPNRKRSPDIKLDLEEAWIETKVQRTANIQTGRVSAALLKAGGKKAVNLLKKAPPNSDETTAVPIKANPVCDPIQPAGPSYTDISNASLSPPTEPAANTSTAETNDTADNHNTNIINDNVEEENTEKLLFVLTEDEEFKSTILINEDTPECFKRFREFQEESFKIVKEKGLFVNRDLFQILSLYNIVLLKKNHAYPQIDFSMINDELSEKFESSPKIEKSIFMEIIQIFRDDIRDRDELKISLFDLYKKANKQDRRVIDVMINLLNKLPNEEIKDHDIEEQELIVNYTDPIISPILHDPGHDKLFIWLNRTVLQNYDKRPDAGCVALKGKRLDHYVGFTEVKPDYKKKDTVKTHEDLLRLSLFGMNALEEHNSECILLLQVIGSSMYVHGCFNRVEGAVVIVELEEFKLPMSLKDLPGFVMSLDKLKKVGHFYRLQCFEIVGQLPELKTFKIGMANVFLQHTSASLMINENFDSDVQKDMEMGLNKIVPEDFPYIHTAEGSDDMPGHLKSGIVGVSLNIPITDGKLNLGTWQGIYLCEHRNSGGSRRVIVTLQGQQKK</sequence>
<protein>
    <submittedName>
        <fullName evidence="3">Uncharacterized protein</fullName>
    </submittedName>
</protein>
<keyword evidence="4" id="KW-1185">Reference proteome</keyword>
<organism evidence="3 4">
    <name type="scientific">Mucor saturninus</name>
    <dbReference type="NCBI Taxonomy" id="64648"/>
    <lineage>
        <taxon>Eukaryota</taxon>
        <taxon>Fungi</taxon>
        <taxon>Fungi incertae sedis</taxon>
        <taxon>Mucoromycota</taxon>
        <taxon>Mucoromycotina</taxon>
        <taxon>Mucoromycetes</taxon>
        <taxon>Mucorales</taxon>
        <taxon>Mucorineae</taxon>
        <taxon>Mucoraceae</taxon>
        <taxon>Mucor</taxon>
    </lineage>
</organism>
<gene>
    <name evidence="3" type="ORF">INT47_009102</name>
</gene>